<keyword evidence="8" id="KW-1185">Reference proteome</keyword>
<dbReference type="SUPFAM" id="SSF54001">
    <property type="entry name" value="Cysteine proteinases"/>
    <property type="match status" value="1"/>
</dbReference>
<dbReference type="InterPro" id="IPR036213">
    <property type="entry name" value="Calpain_III_sf"/>
</dbReference>
<name>A0AAW0DZU1_9AGAR</name>
<dbReference type="Pfam" id="PF00648">
    <property type="entry name" value="Peptidase_C2"/>
    <property type="match status" value="1"/>
</dbReference>
<dbReference type="SUPFAM" id="SSF49758">
    <property type="entry name" value="Calpain large subunit, middle domain (domain III)"/>
    <property type="match status" value="3"/>
</dbReference>
<evidence type="ECO:0000313" key="7">
    <source>
        <dbReference type="EMBL" id="KAK7057703.1"/>
    </source>
</evidence>
<dbReference type="Gene3D" id="1.20.58.80">
    <property type="entry name" value="Phosphotransferase system, lactose/cellobiose-type IIA subunit"/>
    <property type="match status" value="1"/>
</dbReference>
<gene>
    <name evidence="7" type="ORF">R3P38DRAFT_2842586</name>
</gene>
<proteinExistence type="inferred from homology"/>
<sequence>MPSSEDTESTYAKAVKAEFAKDYDAAFRLYIKAAESYLHLSRSADHDRDKTKYKTSAGKALERAEKIKAFVNKTKSPLNDPSAVQNRLTPVAVDHFSPQEQSYAVKKGALVNGRSFSLWNEKVTSNAAPGTLFEDPDGILDLSPQQSSISPTWNRPTLPENENLSSRLRPQDILQHSITDCSLCASISVCLEHSQRFGSEFGLLRAAPDPGASLVCPISKSDRAAGRYDLRLLFNGAWRRIVIDDKLPYHPTTGALVCMSSAPIQGKTTLWPSLLEKGYMKLMGGYDFPGSNSSIDLHALVGWIPEHLEIKSASFEREATWTRLVNAFRTGKCMLTVGTGINPHITWRGVKLLPSHSYAVIDVKEEDENNTYRGFTVLDSWEATSSDNADAEHVAGADPEQSSGMLEIPWTEVLDVFDSVYVSWDPRIWANTLSFHGTWKQTGSGDQRAVRHLRLTFTRTDDCPQQEMWILLTRHVADTRRTSDFISLRAELEEHLAGSTDISEPTKLATKGTYTNSTHVLVRAKLPISSSGTFSVFAAYDGQAAEVGFSLSVYAPGSVQIAWDERVVTPPFTSKVEGALTSKNGGGNSTHPTFMVNPQYHLRIHPPKHSTALATRKADVSFSLQTGREVPVNIALTWSQGGRVFELTEKDLAATSGAYSYGLARLNKYLQAGDYTVIVSAFEPNQFGAFTLEVQSSLPFDLKPIPQEGAGMYAKTVRGAWTTENAMGGPSFKNYAQNPVFELDVQAPSEVKIRLQLLRPKALAALNLTLFPAPEPSSGRALGRHISTSGAYDDSVAGVAIPQIALAVGRYWVVPSTYAPGVLHEFQIVVYSTSARVVIVERP</sequence>
<comment type="caution">
    <text evidence="7">The sequence shown here is derived from an EMBL/GenBank/DDBJ whole genome shotgun (WGS) entry which is preliminary data.</text>
</comment>
<dbReference type="PROSITE" id="PS50203">
    <property type="entry name" value="CALPAIN_CAT"/>
    <property type="match status" value="1"/>
</dbReference>
<dbReference type="Proteomes" id="UP001362999">
    <property type="component" value="Unassembled WGS sequence"/>
</dbReference>
<dbReference type="InterPro" id="IPR051297">
    <property type="entry name" value="PalB/RIM13"/>
</dbReference>
<dbReference type="Gene3D" id="2.60.120.380">
    <property type="match status" value="2"/>
</dbReference>
<protein>
    <submittedName>
        <fullName evidence="7">Calpain catalytic domain-containing protein</fullName>
    </submittedName>
</protein>
<evidence type="ECO:0000313" key="8">
    <source>
        <dbReference type="Proteomes" id="UP001362999"/>
    </source>
</evidence>
<evidence type="ECO:0000259" key="6">
    <source>
        <dbReference type="PROSITE" id="PS50203"/>
    </source>
</evidence>
<dbReference type="SMART" id="SM00720">
    <property type="entry name" value="calpain_III"/>
    <property type="match status" value="1"/>
</dbReference>
<feature type="domain" description="Calpain catalytic" evidence="6">
    <location>
        <begin position="127"/>
        <end position="426"/>
    </location>
</feature>
<dbReference type="SMART" id="SM00230">
    <property type="entry name" value="CysPc"/>
    <property type="match status" value="1"/>
</dbReference>
<evidence type="ECO:0000256" key="5">
    <source>
        <dbReference type="PROSITE-ProRule" id="PRU00239"/>
    </source>
</evidence>
<dbReference type="GO" id="GO:0004198">
    <property type="term" value="F:calcium-dependent cysteine-type endopeptidase activity"/>
    <property type="evidence" value="ECO:0007669"/>
    <property type="project" value="InterPro"/>
</dbReference>
<dbReference type="InterPro" id="IPR038765">
    <property type="entry name" value="Papain-like_cys_pep_sf"/>
</dbReference>
<evidence type="ECO:0000256" key="4">
    <source>
        <dbReference type="ARBA" id="ARBA00022807"/>
    </source>
</evidence>
<dbReference type="EMBL" id="JAWWNJ010000004">
    <property type="protein sequence ID" value="KAK7057703.1"/>
    <property type="molecule type" value="Genomic_DNA"/>
</dbReference>
<evidence type="ECO:0000256" key="3">
    <source>
        <dbReference type="ARBA" id="ARBA00022801"/>
    </source>
</evidence>
<accession>A0AAW0DZU1</accession>
<keyword evidence="3" id="KW-0378">Hydrolase</keyword>
<evidence type="ECO:0000256" key="2">
    <source>
        <dbReference type="ARBA" id="ARBA00022670"/>
    </source>
</evidence>
<dbReference type="InterPro" id="IPR036181">
    <property type="entry name" value="MIT_dom_sf"/>
</dbReference>
<comment type="similarity">
    <text evidence="1">Belongs to the peptidase C2 family. PalB/RIM13 subfamily.</text>
</comment>
<keyword evidence="2" id="KW-0645">Protease</keyword>
<dbReference type="SUPFAM" id="SSF116846">
    <property type="entry name" value="MIT domain"/>
    <property type="match status" value="1"/>
</dbReference>
<dbReference type="GO" id="GO:0006508">
    <property type="term" value="P:proteolysis"/>
    <property type="evidence" value="ECO:0007669"/>
    <property type="project" value="UniProtKB-KW"/>
</dbReference>
<reference evidence="7 8" key="1">
    <citation type="journal article" date="2024" name="J Genomics">
        <title>Draft genome sequencing and assembly of Favolaschia claudopus CIRM-BRFM 2984 isolated from oak limbs.</title>
        <authorList>
            <person name="Navarro D."/>
            <person name="Drula E."/>
            <person name="Chaduli D."/>
            <person name="Cazenave R."/>
            <person name="Ahrendt S."/>
            <person name="Wang J."/>
            <person name="Lipzen A."/>
            <person name="Daum C."/>
            <person name="Barry K."/>
            <person name="Grigoriev I.V."/>
            <person name="Favel A."/>
            <person name="Rosso M.N."/>
            <person name="Martin F."/>
        </authorList>
    </citation>
    <scope>NUCLEOTIDE SEQUENCE [LARGE SCALE GENOMIC DNA]</scope>
    <source>
        <strain evidence="7 8">CIRM-BRFM 2984</strain>
    </source>
</reference>
<keyword evidence="4" id="KW-0788">Thiol protease</keyword>
<dbReference type="AlphaFoldDB" id="A0AAW0DZU1"/>
<dbReference type="InterPro" id="IPR001300">
    <property type="entry name" value="Peptidase_C2_calpain_cat"/>
</dbReference>
<dbReference type="InterPro" id="IPR022683">
    <property type="entry name" value="Calpain_III"/>
</dbReference>
<comment type="caution">
    <text evidence="5">Lacks conserved residue(s) required for the propagation of feature annotation.</text>
</comment>
<evidence type="ECO:0000256" key="1">
    <source>
        <dbReference type="ARBA" id="ARBA00010193"/>
    </source>
</evidence>
<dbReference type="PANTHER" id="PTHR46143:SF1">
    <property type="entry name" value="CALPAIN-7"/>
    <property type="match status" value="1"/>
</dbReference>
<organism evidence="7 8">
    <name type="scientific">Favolaschia claudopus</name>
    <dbReference type="NCBI Taxonomy" id="2862362"/>
    <lineage>
        <taxon>Eukaryota</taxon>
        <taxon>Fungi</taxon>
        <taxon>Dikarya</taxon>
        <taxon>Basidiomycota</taxon>
        <taxon>Agaricomycotina</taxon>
        <taxon>Agaricomycetes</taxon>
        <taxon>Agaricomycetidae</taxon>
        <taxon>Agaricales</taxon>
        <taxon>Marasmiineae</taxon>
        <taxon>Mycenaceae</taxon>
        <taxon>Favolaschia</taxon>
    </lineage>
</organism>
<dbReference type="PANTHER" id="PTHR46143">
    <property type="entry name" value="CALPAIN-7"/>
    <property type="match status" value="1"/>
</dbReference>